<dbReference type="InterPro" id="IPR000719">
    <property type="entry name" value="Prot_kinase_dom"/>
</dbReference>
<dbReference type="InterPro" id="IPR001245">
    <property type="entry name" value="Ser-Thr/Tyr_kinase_cat_dom"/>
</dbReference>
<reference evidence="2 3" key="1">
    <citation type="submission" date="2021-06" db="EMBL/GenBank/DDBJ databases">
        <authorList>
            <person name="Kallberg Y."/>
            <person name="Tangrot J."/>
            <person name="Rosling A."/>
        </authorList>
    </citation>
    <scope>NUCLEOTIDE SEQUENCE [LARGE SCALE GENOMIC DNA]</scope>
    <source>
        <strain evidence="2 3">120-4 pot B 10/14</strain>
    </source>
</reference>
<dbReference type="PANTHER" id="PTHR23257">
    <property type="entry name" value="SERINE-THREONINE PROTEIN KINASE"/>
    <property type="match status" value="1"/>
</dbReference>
<comment type="caution">
    <text evidence="2">The sequence shown here is derived from an EMBL/GenBank/DDBJ whole genome shotgun (WGS) entry which is preliminary data.</text>
</comment>
<proteinExistence type="predicted"/>
<dbReference type="PANTHER" id="PTHR23257:SF974">
    <property type="entry name" value="RECEPTOR-INTERACTING SERINE_THREONINE-PROTEIN KINASE 3"/>
    <property type="match status" value="1"/>
</dbReference>
<dbReference type="EMBL" id="CAJVQB010005202">
    <property type="protein sequence ID" value="CAG8655674.1"/>
    <property type="molecule type" value="Genomic_DNA"/>
</dbReference>
<evidence type="ECO:0000259" key="1">
    <source>
        <dbReference type="PROSITE" id="PS50011"/>
    </source>
</evidence>
<dbReference type="Pfam" id="PF07714">
    <property type="entry name" value="PK_Tyr_Ser-Thr"/>
    <property type="match status" value="1"/>
</dbReference>
<dbReference type="InterPro" id="IPR050167">
    <property type="entry name" value="Ser_Thr_protein_kinase"/>
</dbReference>
<organism evidence="2 3">
    <name type="scientific">Gigaspora margarita</name>
    <dbReference type="NCBI Taxonomy" id="4874"/>
    <lineage>
        <taxon>Eukaryota</taxon>
        <taxon>Fungi</taxon>
        <taxon>Fungi incertae sedis</taxon>
        <taxon>Mucoromycota</taxon>
        <taxon>Glomeromycotina</taxon>
        <taxon>Glomeromycetes</taxon>
        <taxon>Diversisporales</taxon>
        <taxon>Gigasporaceae</taxon>
        <taxon>Gigaspora</taxon>
    </lineage>
</organism>
<gene>
    <name evidence="2" type="ORF">GMARGA_LOCUS9597</name>
</gene>
<keyword evidence="3" id="KW-1185">Reference proteome</keyword>
<evidence type="ECO:0000313" key="3">
    <source>
        <dbReference type="Proteomes" id="UP000789901"/>
    </source>
</evidence>
<sequence>MGGVLKKPSSSDSVHTTSSITSPALRRSINSFMSLDYDFCRRTYWLCSECGNPRTGYSWCQSCEANRFESEFPHWTSGNIDIDDFIRQSQKNAYTAHDYLEWIPYESFVEVKYLASGGYGNVYTAYWKEGPRWAWNEKKMERVRTGPRKVVLKSLINSQDITLDFLNELALHHICNADGHVIFCYGVSQDPVTKNYLLVMDYAKSFYKHIIKPSQHITWKKKLEILYDLIIALASLHNKNIIHRNFHPGNIFLDSKHPGFTHISDIGQYFPPNKTYDNAGIYGVLPYVPPEILLGSDYSTASDIYCFGMIMWSISTGRRPFEDRPHDHSLALDICNNLRPKAVKGTPPSYVKLMKRCWDSNPDRRPDSTVVADILEDWLEQLMNDSGNESTIRKEFFMAEEHRKKGNGSVSSPSTMVHPLSVYTSRLLEFPNLSVELNKS</sequence>
<dbReference type="SUPFAM" id="SSF56112">
    <property type="entry name" value="Protein kinase-like (PK-like)"/>
    <property type="match status" value="1"/>
</dbReference>
<dbReference type="PROSITE" id="PS50011">
    <property type="entry name" value="PROTEIN_KINASE_DOM"/>
    <property type="match status" value="1"/>
</dbReference>
<protein>
    <submittedName>
        <fullName evidence="2">3737_t:CDS:1</fullName>
    </submittedName>
</protein>
<name>A0ABN7US80_GIGMA</name>
<evidence type="ECO:0000313" key="2">
    <source>
        <dbReference type="EMBL" id="CAG8655674.1"/>
    </source>
</evidence>
<accession>A0ABN7US80</accession>
<dbReference type="Proteomes" id="UP000789901">
    <property type="component" value="Unassembled WGS sequence"/>
</dbReference>
<feature type="domain" description="Protein kinase" evidence="1">
    <location>
        <begin position="108"/>
        <end position="379"/>
    </location>
</feature>
<dbReference type="InterPro" id="IPR011009">
    <property type="entry name" value="Kinase-like_dom_sf"/>
</dbReference>
<dbReference type="Gene3D" id="1.10.510.10">
    <property type="entry name" value="Transferase(Phosphotransferase) domain 1"/>
    <property type="match status" value="1"/>
</dbReference>